<evidence type="ECO:0000256" key="3">
    <source>
        <dbReference type="SAM" id="Phobius"/>
    </source>
</evidence>
<name>A0A3E4LL46_9FIRM</name>
<dbReference type="InterPro" id="IPR013378">
    <property type="entry name" value="InlB-like_B-rpt"/>
</dbReference>
<evidence type="ECO:0000313" key="5">
    <source>
        <dbReference type="EMBL" id="RGK38138.1"/>
    </source>
</evidence>
<dbReference type="InterPro" id="IPR013783">
    <property type="entry name" value="Ig-like_fold"/>
</dbReference>
<dbReference type="Proteomes" id="UP000260793">
    <property type="component" value="Unassembled WGS sequence"/>
</dbReference>
<dbReference type="Pfam" id="PF09479">
    <property type="entry name" value="Flg_new"/>
    <property type="match status" value="1"/>
</dbReference>
<dbReference type="Gene3D" id="2.60.40.10">
    <property type="entry name" value="Immunoglobulins"/>
    <property type="match status" value="1"/>
</dbReference>
<feature type="compositionally biased region" description="Polar residues" evidence="2">
    <location>
        <begin position="849"/>
        <end position="883"/>
    </location>
</feature>
<evidence type="ECO:0000313" key="6">
    <source>
        <dbReference type="Proteomes" id="UP000260793"/>
    </source>
</evidence>
<feature type="transmembrane region" description="Helical" evidence="3">
    <location>
        <begin position="888"/>
        <end position="909"/>
    </location>
</feature>
<feature type="region of interest" description="Disordered" evidence="2">
    <location>
        <begin position="842"/>
        <end position="883"/>
    </location>
</feature>
<evidence type="ECO:0000256" key="4">
    <source>
        <dbReference type="SAM" id="SignalP"/>
    </source>
</evidence>
<keyword evidence="3" id="KW-0472">Membrane</keyword>
<dbReference type="InterPro" id="IPR042229">
    <property type="entry name" value="Listeria/Bacterioides_rpt_sf"/>
</dbReference>
<comment type="caution">
    <text evidence="5">The sequence shown here is derived from an EMBL/GenBank/DDBJ whole genome shotgun (WGS) entry which is preliminary data.</text>
</comment>
<sequence length="916" mass="98047">MKTKGKAKRLLTMLLAFVMVVGLIPTAAMAMDSQAEYTGVCTHGSHEGYIELTSEYLTTHYDRLNSGKYYLSEDLDYSGSWYLDVAENATVELCLNGHTLTFSNEYLLVRDGASLLLENGKVKLESSANKVIWGYSSEAVEIRNCDIDGNGTATYLVFINGDTGAQEVKITDSKLHNICDSSYAAVSMFGENPLGSLDISRTDIYDLAGSSNGIYLDCATAKISNCTLDGGGIVNSLAHISEVSNVSITKNGIGLRNDGTIDIIKNCTIVSEGASIQNEGLIKEISGGSYTYNPSIFQEGALQNSGTINNITSNAEFFGAPAIKNEGSGKITITDAEVLGSVDGLTAGFAIYGYAVTPSATGTVTINGGNYSCAVYDPNNTSTAEKLFPDGATGIIINSGNFEHSPSANLLAPNKAIVNSGITDFPYAVGEQDYTVTYELDGGTNNEANPVSYNSSVGIPELKAPVKADYAFLGWTLGDGTNYITAVPAGTTGDITLKAHWEYKPVYYTVKLYDINGFSANQQTTTNVANGATYTVLLTATSNEYLVSTFDEYHVRYENGTIVSNATSSYDETAKTVTITIPNVSANIEIICKARICSHDYEEKVITPATCTTSGSKTLTCKICSNVITPVTIEPLGHSYSTDYKKENADADKHYHVCMVCSEKDTGETHTWNVETATEETDKHCVVCGYVAEAQLTHTHKGELQKGTPATTEADGVKDYYECRCGKFYEDEDCTKEITDLTAWKLGAGRIPALPSIIEGTNGVWTKGSADGLKFKSNAEYANFLKVLVDNAEITAENYEVKEGSTVVTLKAAYLETLSVGKHTLSVVSTNGTATTEFEIKAASVKPTEPTNPSEPANPTKPNEPTKPAETNPNTGATSPQTGDNSHMALWIALLLASCSGLVAVTVYGRKKKVNR</sequence>
<dbReference type="NCBIfam" id="TIGR02543">
    <property type="entry name" value="List_Bact_rpt"/>
    <property type="match status" value="1"/>
</dbReference>
<keyword evidence="3" id="KW-0812">Transmembrane</keyword>
<dbReference type="RefSeq" id="WP_023923178.1">
    <property type="nucleotide sequence ID" value="NZ_CAJMJQ010000006.1"/>
</dbReference>
<organism evidence="5 6">
    <name type="scientific">[Ruminococcus] lactaris</name>
    <dbReference type="NCBI Taxonomy" id="46228"/>
    <lineage>
        <taxon>Bacteria</taxon>
        <taxon>Bacillati</taxon>
        <taxon>Bacillota</taxon>
        <taxon>Clostridia</taxon>
        <taxon>Lachnospirales</taxon>
        <taxon>Lachnospiraceae</taxon>
        <taxon>Mediterraneibacter</taxon>
    </lineage>
</organism>
<dbReference type="AlphaFoldDB" id="A0A3E4LL46"/>
<evidence type="ECO:0000256" key="1">
    <source>
        <dbReference type="ARBA" id="ARBA00004196"/>
    </source>
</evidence>
<protein>
    <recommendedName>
        <fullName evidence="7">LPXTG cell wall anchor domain-containing protein</fullName>
    </recommendedName>
</protein>
<keyword evidence="4" id="KW-0732">Signal</keyword>
<keyword evidence="3" id="KW-1133">Transmembrane helix</keyword>
<proteinExistence type="predicted"/>
<evidence type="ECO:0000256" key="2">
    <source>
        <dbReference type="SAM" id="MobiDB-lite"/>
    </source>
</evidence>
<feature type="chain" id="PRO_5017753811" description="LPXTG cell wall anchor domain-containing protein" evidence="4">
    <location>
        <begin position="31"/>
        <end position="916"/>
    </location>
</feature>
<comment type="subcellular location">
    <subcellularLocation>
        <location evidence="1">Cell envelope</location>
    </subcellularLocation>
</comment>
<feature type="signal peptide" evidence="4">
    <location>
        <begin position="1"/>
        <end position="30"/>
    </location>
</feature>
<reference evidence="5 6" key="1">
    <citation type="submission" date="2018-08" db="EMBL/GenBank/DDBJ databases">
        <title>A genome reference for cultivated species of the human gut microbiota.</title>
        <authorList>
            <person name="Zou Y."/>
            <person name="Xue W."/>
            <person name="Luo G."/>
        </authorList>
    </citation>
    <scope>NUCLEOTIDE SEQUENCE [LARGE SCALE GENOMIC DNA]</scope>
    <source>
        <strain evidence="5 6">TF11-7</strain>
    </source>
</reference>
<dbReference type="EMBL" id="QSQN01000029">
    <property type="protein sequence ID" value="RGK38138.1"/>
    <property type="molecule type" value="Genomic_DNA"/>
</dbReference>
<dbReference type="Gene3D" id="2.60.40.4270">
    <property type="entry name" value="Listeria-Bacteroides repeat domain"/>
    <property type="match status" value="1"/>
</dbReference>
<dbReference type="GO" id="GO:0030313">
    <property type="term" value="C:cell envelope"/>
    <property type="evidence" value="ECO:0007669"/>
    <property type="project" value="UniProtKB-SubCell"/>
</dbReference>
<gene>
    <name evidence="5" type="ORF">DXD17_10555</name>
</gene>
<accession>A0A3E4LL46</accession>
<evidence type="ECO:0008006" key="7">
    <source>
        <dbReference type="Google" id="ProtNLM"/>
    </source>
</evidence>